<dbReference type="InterPro" id="IPR029787">
    <property type="entry name" value="Nucleotide_cyclase"/>
</dbReference>
<sequence>MDYSLLSKDELVIRLKRTKAELSRSKALIDIYCHIIDRLNCGIVVHDLDSTIRFCNPAASDMLGLTKEDIRSKRVSELSWEFITTDGKTMNIADYPVSIVLEQKRAIENIVVGLCCKSKNNPKWLLINAFPILHNHDLIHVMVTFVDITEYRRLLEEIRETESKLSKIINSTPVGICITNEHGVYEEVNPAYCLIYGYNKEELIGRSVTIVCPEDIRETVILAHDDIISSKSELASEWEVVRKGGRVISIYSHTTSICGTDGRPKNVTFVIDITARKKFEEELKLKNRLLQKQAITDSLTGFLNHGAIFNALEVESLRALDSQKSLCILMLNIDNLMKINDEYGHIAGDSILMSVSQVLNSVVRKDDLIGRYDGKQFLIIFPNTSLEEAVFFSERIQLKVQELDIEYDIGVSVSGGLVQLTDESSLELVRKAEDLLHKAKKAGNSQILCLTENVYKSVSL</sequence>
<dbReference type="PANTHER" id="PTHR44757">
    <property type="entry name" value="DIGUANYLATE CYCLASE DGCP"/>
    <property type="match status" value="1"/>
</dbReference>
<accession>A0A6I3SI70</accession>
<dbReference type="OrthoDB" id="9805474at2"/>
<dbReference type="InterPro" id="IPR000160">
    <property type="entry name" value="GGDEF_dom"/>
</dbReference>
<dbReference type="InterPro" id="IPR035965">
    <property type="entry name" value="PAS-like_dom_sf"/>
</dbReference>
<dbReference type="EMBL" id="WNKU01000005">
    <property type="protein sequence ID" value="MTV48548.1"/>
    <property type="molecule type" value="Genomic_DNA"/>
</dbReference>
<dbReference type="Pfam" id="PF00989">
    <property type="entry name" value="PAS"/>
    <property type="match status" value="1"/>
</dbReference>
<dbReference type="PROSITE" id="PS50113">
    <property type="entry name" value="PAC"/>
    <property type="match status" value="1"/>
</dbReference>
<proteinExistence type="predicted"/>
<keyword evidence="5" id="KW-1185">Reference proteome</keyword>
<dbReference type="SMART" id="SM00086">
    <property type="entry name" value="PAC"/>
    <property type="match status" value="2"/>
</dbReference>
<evidence type="ECO:0000313" key="5">
    <source>
        <dbReference type="Proteomes" id="UP000430670"/>
    </source>
</evidence>
<feature type="domain" description="PAS" evidence="1">
    <location>
        <begin position="34"/>
        <end position="73"/>
    </location>
</feature>
<gene>
    <name evidence="4" type="ORF">GJ688_06075</name>
</gene>
<dbReference type="Pfam" id="PF08448">
    <property type="entry name" value="PAS_4"/>
    <property type="match status" value="1"/>
</dbReference>
<evidence type="ECO:0000259" key="3">
    <source>
        <dbReference type="PROSITE" id="PS50887"/>
    </source>
</evidence>
<organism evidence="4 5">
    <name type="scientific">Heliobacterium mobile</name>
    <name type="common">Heliobacillus mobilis</name>
    <dbReference type="NCBI Taxonomy" id="28064"/>
    <lineage>
        <taxon>Bacteria</taxon>
        <taxon>Bacillati</taxon>
        <taxon>Bacillota</taxon>
        <taxon>Clostridia</taxon>
        <taxon>Eubacteriales</taxon>
        <taxon>Heliobacteriaceae</taxon>
        <taxon>Heliobacterium</taxon>
    </lineage>
</organism>
<dbReference type="AlphaFoldDB" id="A0A6I3SI70"/>
<dbReference type="Pfam" id="PF00990">
    <property type="entry name" value="GGDEF"/>
    <property type="match status" value="1"/>
</dbReference>
<dbReference type="NCBIfam" id="TIGR00229">
    <property type="entry name" value="sensory_box"/>
    <property type="match status" value="2"/>
</dbReference>
<reference evidence="4 5" key="1">
    <citation type="submission" date="2019-11" db="EMBL/GenBank/DDBJ databases">
        <title>Whole-genome sequence of a the green, strictly anaerobic photosynthetic bacterium Heliobacillus mobilis DSM 6151.</title>
        <authorList>
            <person name="Kyndt J.A."/>
            <person name="Meyer T.E."/>
        </authorList>
    </citation>
    <scope>NUCLEOTIDE SEQUENCE [LARGE SCALE GENOMIC DNA]</scope>
    <source>
        <strain evidence="4 5">DSM 6151</strain>
    </source>
</reference>
<dbReference type="InterPro" id="IPR001610">
    <property type="entry name" value="PAC"/>
</dbReference>
<feature type="domain" description="GGDEF" evidence="3">
    <location>
        <begin position="324"/>
        <end position="452"/>
    </location>
</feature>
<name>A0A6I3SI70_HELMO</name>
<dbReference type="PROSITE" id="PS50112">
    <property type="entry name" value="PAS"/>
    <property type="match status" value="2"/>
</dbReference>
<dbReference type="CDD" id="cd00130">
    <property type="entry name" value="PAS"/>
    <property type="match status" value="2"/>
</dbReference>
<dbReference type="NCBIfam" id="TIGR00254">
    <property type="entry name" value="GGDEF"/>
    <property type="match status" value="1"/>
</dbReference>
<dbReference type="GO" id="GO:0006355">
    <property type="term" value="P:regulation of DNA-templated transcription"/>
    <property type="evidence" value="ECO:0007669"/>
    <property type="project" value="InterPro"/>
</dbReference>
<dbReference type="Proteomes" id="UP000430670">
    <property type="component" value="Unassembled WGS sequence"/>
</dbReference>
<dbReference type="RefSeq" id="WP_155475659.1">
    <property type="nucleotide sequence ID" value="NZ_WNKU01000005.1"/>
</dbReference>
<dbReference type="SUPFAM" id="SSF55073">
    <property type="entry name" value="Nucleotide cyclase"/>
    <property type="match status" value="1"/>
</dbReference>
<evidence type="ECO:0000259" key="2">
    <source>
        <dbReference type="PROSITE" id="PS50113"/>
    </source>
</evidence>
<evidence type="ECO:0000313" key="4">
    <source>
        <dbReference type="EMBL" id="MTV48548.1"/>
    </source>
</evidence>
<dbReference type="InterPro" id="IPR052155">
    <property type="entry name" value="Biofilm_reg_signaling"/>
</dbReference>
<dbReference type="Gene3D" id="3.30.70.270">
    <property type="match status" value="1"/>
</dbReference>
<dbReference type="PROSITE" id="PS50887">
    <property type="entry name" value="GGDEF"/>
    <property type="match status" value="1"/>
</dbReference>
<dbReference type="InterPro" id="IPR000014">
    <property type="entry name" value="PAS"/>
</dbReference>
<evidence type="ECO:0000259" key="1">
    <source>
        <dbReference type="PROSITE" id="PS50112"/>
    </source>
</evidence>
<dbReference type="SMART" id="SM00267">
    <property type="entry name" value="GGDEF"/>
    <property type="match status" value="1"/>
</dbReference>
<dbReference type="InterPro" id="IPR043128">
    <property type="entry name" value="Rev_trsase/Diguanyl_cyclase"/>
</dbReference>
<dbReference type="InterPro" id="IPR000700">
    <property type="entry name" value="PAS-assoc_C"/>
</dbReference>
<protein>
    <submittedName>
        <fullName evidence="4">Diguanylate cyclase</fullName>
    </submittedName>
</protein>
<dbReference type="InterPro" id="IPR013767">
    <property type="entry name" value="PAS_fold"/>
</dbReference>
<feature type="domain" description="PAS" evidence="1">
    <location>
        <begin position="161"/>
        <end position="215"/>
    </location>
</feature>
<dbReference type="SUPFAM" id="SSF55785">
    <property type="entry name" value="PYP-like sensor domain (PAS domain)"/>
    <property type="match status" value="2"/>
</dbReference>
<feature type="domain" description="PAC" evidence="2">
    <location>
        <begin position="105"/>
        <end position="160"/>
    </location>
</feature>
<dbReference type="Gene3D" id="3.30.450.20">
    <property type="entry name" value="PAS domain"/>
    <property type="match status" value="2"/>
</dbReference>
<dbReference type="CDD" id="cd01949">
    <property type="entry name" value="GGDEF"/>
    <property type="match status" value="1"/>
</dbReference>
<comment type="caution">
    <text evidence="4">The sequence shown here is derived from an EMBL/GenBank/DDBJ whole genome shotgun (WGS) entry which is preliminary data.</text>
</comment>
<dbReference type="PANTHER" id="PTHR44757:SF2">
    <property type="entry name" value="BIOFILM ARCHITECTURE MAINTENANCE PROTEIN MBAA"/>
    <property type="match status" value="1"/>
</dbReference>
<dbReference type="InterPro" id="IPR013656">
    <property type="entry name" value="PAS_4"/>
</dbReference>
<dbReference type="SMART" id="SM00091">
    <property type="entry name" value="PAS"/>
    <property type="match status" value="2"/>
</dbReference>